<name>A0A5E4D8X8_MARMO</name>
<gene>
    <name evidence="1" type="ORF">MONAX_5E009521</name>
</gene>
<accession>A0A5E4D8X8</accession>
<evidence type="ECO:0000313" key="2">
    <source>
        <dbReference type="Proteomes" id="UP000335636"/>
    </source>
</evidence>
<feature type="non-terminal residue" evidence="1">
    <location>
        <position position="97"/>
    </location>
</feature>
<proteinExistence type="predicted"/>
<protein>
    <submittedName>
        <fullName evidence="1">Uncharacterized protein</fullName>
    </submittedName>
</protein>
<dbReference type="EMBL" id="CABDUW010004238">
    <property type="protein sequence ID" value="VTJ90200.1"/>
    <property type="molecule type" value="Genomic_DNA"/>
</dbReference>
<dbReference type="AlphaFoldDB" id="A0A5E4D8X8"/>
<sequence length="97" mass="10895">MEQPVIQTDSAPTWLRLEAVPEALANQSLRRELSNAHAAGDEGAGFHELPFPSRLDQPVFQSFLGFLSWIRSPGFCAMEKLKTNHRETAENPESQEM</sequence>
<keyword evidence="2" id="KW-1185">Reference proteome</keyword>
<dbReference type="Proteomes" id="UP000335636">
    <property type="component" value="Unassembled WGS sequence"/>
</dbReference>
<evidence type="ECO:0000313" key="1">
    <source>
        <dbReference type="EMBL" id="VTJ90200.1"/>
    </source>
</evidence>
<comment type="caution">
    <text evidence="1">The sequence shown here is derived from an EMBL/GenBank/DDBJ whole genome shotgun (WGS) entry which is preliminary data.</text>
</comment>
<reference evidence="1" key="1">
    <citation type="submission" date="2019-04" db="EMBL/GenBank/DDBJ databases">
        <authorList>
            <person name="Alioto T."/>
            <person name="Alioto T."/>
        </authorList>
    </citation>
    <scope>NUCLEOTIDE SEQUENCE [LARGE SCALE GENOMIC DNA]</scope>
</reference>
<organism evidence="1 2">
    <name type="scientific">Marmota monax</name>
    <name type="common">Woodchuck</name>
    <dbReference type="NCBI Taxonomy" id="9995"/>
    <lineage>
        <taxon>Eukaryota</taxon>
        <taxon>Metazoa</taxon>
        <taxon>Chordata</taxon>
        <taxon>Craniata</taxon>
        <taxon>Vertebrata</taxon>
        <taxon>Euteleostomi</taxon>
        <taxon>Mammalia</taxon>
        <taxon>Eutheria</taxon>
        <taxon>Euarchontoglires</taxon>
        <taxon>Glires</taxon>
        <taxon>Rodentia</taxon>
        <taxon>Sciuromorpha</taxon>
        <taxon>Sciuridae</taxon>
        <taxon>Xerinae</taxon>
        <taxon>Marmotini</taxon>
        <taxon>Marmota</taxon>
    </lineage>
</organism>